<evidence type="ECO:0000313" key="3">
    <source>
        <dbReference type="Proteomes" id="UP000327044"/>
    </source>
</evidence>
<reference evidence="2 3" key="1">
    <citation type="journal article" date="2018" name="Elife">
        <title>Firefly genomes illuminate parallel origins of bioluminescence in beetles.</title>
        <authorList>
            <person name="Fallon T.R."/>
            <person name="Lower S.E."/>
            <person name="Chang C.H."/>
            <person name="Bessho-Uehara M."/>
            <person name="Martin G.J."/>
            <person name="Bewick A.J."/>
            <person name="Behringer M."/>
            <person name="Debat H.J."/>
            <person name="Wong I."/>
            <person name="Day J.C."/>
            <person name="Suvorov A."/>
            <person name="Silva C.J."/>
            <person name="Stanger-Hall K.F."/>
            <person name="Hall D.W."/>
            <person name="Schmitz R.J."/>
            <person name="Nelson D.R."/>
            <person name="Lewis S.M."/>
            <person name="Shigenobu S."/>
            <person name="Bybee S.M."/>
            <person name="Larracuente A.M."/>
            <person name="Oba Y."/>
            <person name="Weng J.K."/>
        </authorList>
    </citation>
    <scope>NUCLEOTIDE SEQUENCE [LARGE SCALE GENOMIC DNA]</scope>
    <source>
        <strain evidence="2">1611_PpyrPB1</strain>
        <tissue evidence="2">Whole body</tissue>
    </source>
</reference>
<dbReference type="EMBL" id="VVIM01000003">
    <property type="protein sequence ID" value="KAB0801126.1"/>
    <property type="molecule type" value="Genomic_DNA"/>
</dbReference>
<evidence type="ECO:0000256" key="1">
    <source>
        <dbReference type="SAM" id="MobiDB-lite"/>
    </source>
</evidence>
<gene>
    <name evidence="2" type="ORF">PPYR_05480</name>
</gene>
<feature type="compositionally biased region" description="Basic and acidic residues" evidence="1">
    <location>
        <begin position="287"/>
        <end position="302"/>
    </location>
</feature>
<feature type="compositionally biased region" description="Low complexity" evidence="1">
    <location>
        <begin position="40"/>
        <end position="49"/>
    </location>
</feature>
<accession>A0A5N4AUX5</accession>
<protein>
    <submittedName>
        <fullName evidence="2">Uncharacterized protein</fullName>
    </submittedName>
</protein>
<organism evidence="2 3">
    <name type="scientific">Photinus pyralis</name>
    <name type="common">Common eastern firefly</name>
    <name type="synonym">Lampyris pyralis</name>
    <dbReference type="NCBI Taxonomy" id="7054"/>
    <lineage>
        <taxon>Eukaryota</taxon>
        <taxon>Metazoa</taxon>
        <taxon>Ecdysozoa</taxon>
        <taxon>Arthropoda</taxon>
        <taxon>Hexapoda</taxon>
        <taxon>Insecta</taxon>
        <taxon>Pterygota</taxon>
        <taxon>Neoptera</taxon>
        <taxon>Endopterygota</taxon>
        <taxon>Coleoptera</taxon>
        <taxon>Polyphaga</taxon>
        <taxon>Elateriformia</taxon>
        <taxon>Elateroidea</taxon>
        <taxon>Lampyridae</taxon>
        <taxon>Lampyrinae</taxon>
        <taxon>Photinus</taxon>
    </lineage>
</organism>
<sequence>MGKNKKRPSDTEMSVLKKKMRKMQRFMSEFAEKFKDDSSSDSGTSQSEFSRNDSSASDPDNVSNVSPVQLTQAEVHNNTEIDTLLGESPLVQSALGPPILDELSVRWTSFLRIGLDKDTKETWCLLENCAALASPVMNPEIQLLLYANEAKSDSYMSHLQSTVGRGLSALGPVLTKLLNKESIIDINTLIPDLVDVSKFMGQTHYLLWQHRRHMVYPKLNPSIQKVAKDCPLDSYLFGENLTDRCKAAQSLQKSCLEMRAASAKSFDKTQPSASKNRSAQPPRSKYKKPEGSAKSKNQDQRQRTYRSSGKMPSYSYYRNNRQRH</sequence>
<keyword evidence="3" id="KW-1185">Reference proteome</keyword>
<dbReference type="PANTHER" id="PTHR34239">
    <property type="entry name" value="APPLE DOMAIN-CONTAINING PROTEIN"/>
    <property type="match status" value="1"/>
</dbReference>
<dbReference type="PANTHER" id="PTHR34239:SF2">
    <property type="entry name" value="TRANSPOSABLE ELEMENT P TRANSPOSASE_THAP9 CONSERVED DOMAIN-CONTAINING PROTEIN"/>
    <property type="match status" value="1"/>
</dbReference>
<feature type="compositionally biased region" description="Polar residues" evidence="1">
    <location>
        <begin position="268"/>
        <end position="281"/>
    </location>
</feature>
<proteinExistence type="predicted"/>
<name>A0A5N4AUX5_PHOPY</name>
<dbReference type="OrthoDB" id="6760539at2759"/>
<dbReference type="Proteomes" id="UP000327044">
    <property type="component" value="Unassembled WGS sequence"/>
</dbReference>
<feature type="compositionally biased region" description="Polar residues" evidence="1">
    <location>
        <begin position="52"/>
        <end position="64"/>
    </location>
</feature>
<dbReference type="InParanoid" id="A0A5N4AUX5"/>
<feature type="region of interest" description="Disordered" evidence="1">
    <location>
        <begin position="30"/>
        <end position="64"/>
    </location>
</feature>
<evidence type="ECO:0000313" key="2">
    <source>
        <dbReference type="EMBL" id="KAB0801126.1"/>
    </source>
</evidence>
<comment type="caution">
    <text evidence="2">The sequence shown here is derived from an EMBL/GenBank/DDBJ whole genome shotgun (WGS) entry which is preliminary data.</text>
</comment>
<dbReference type="AlphaFoldDB" id="A0A5N4AUX5"/>
<feature type="region of interest" description="Disordered" evidence="1">
    <location>
        <begin position="265"/>
        <end position="324"/>
    </location>
</feature>